<organism evidence="2 3">
    <name type="scientific">Linum trigynum</name>
    <dbReference type="NCBI Taxonomy" id="586398"/>
    <lineage>
        <taxon>Eukaryota</taxon>
        <taxon>Viridiplantae</taxon>
        <taxon>Streptophyta</taxon>
        <taxon>Embryophyta</taxon>
        <taxon>Tracheophyta</taxon>
        <taxon>Spermatophyta</taxon>
        <taxon>Magnoliopsida</taxon>
        <taxon>eudicotyledons</taxon>
        <taxon>Gunneridae</taxon>
        <taxon>Pentapetalae</taxon>
        <taxon>rosids</taxon>
        <taxon>fabids</taxon>
        <taxon>Malpighiales</taxon>
        <taxon>Linaceae</taxon>
        <taxon>Linum</taxon>
    </lineage>
</organism>
<dbReference type="EMBL" id="OZ034819">
    <property type="protein sequence ID" value="CAL1392267.1"/>
    <property type="molecule type" value="Genomic_DNA"/>
</dbReference>
<evidence type="ECO:0000256" key="1">
    <source>
        <dbReference type="SAM" id="MobiDB-lite"/>
    </source>
</evidence>
<sequence length="202" mass="22316">MTKRRRDAADVQKKKLQQQAARMRSLAWGKPMCTTSSRVLGCVPAAVMQNKKPQTQTTGISGPSSTQPMITASDPSFTASNSGSSHDWAASEKAFLDSIELPDPFRPEPTENDVVNNSPWLAAMCPNLFAKYNKGSEKTLTQAFLDMLKAEIARHPPLPPDYDSDAEWDNYGGGCRDESHLANEEFDWDSFRSTIVPPPPKK</sequence>
<feature type="compositionally biased region" description="Polar residues" evidence="1">
    <location>
        <begin position="51"/>
        <end position="84"/>
    </location>
</feature>
<dbReference type="AlphaFoldDB" id="A0AAV2F2W5"/>
<protein>
    <submittedName>
        <fullName evidence="2">Uncharacterized protein</fullName>
    </submittedName>
</protein>
<proteinExistence type="predicted"/>
<feature type="region of interest" description="Disordered" evidence="1">
    <location>
        <begin position="49"/>
        <end position="84"/>
    </location>
</feature>
<accession>A0AAV2F2W5</accession>
<dbReference type="Proteomes" id="UP001497516">
    <property type="component" value="Chromosome 6"/>
</dbReference>
<evidence type="ECO:0000313" key="3">
    <source>
        <dbReference type="Proteomes" id="UP001497516"/>
    </source>
</evidence>
<keyword evidence="3" id="KW-1185">Reference proteome</keyword>
<evidence type="ECO:0000313" key="2">
    <source>
        <dbReference type="EMBL" id="CAL1392267.1"/>
    </source>
</evidence>
<gene>
    <name evidence="2" type="ORF">LTRI10_LOCUS32928</name>
</gene>
<reference evidence="2 3" key="1">
    <citation type="submission" date="2024-04" db="EMBL/GenBank/DDBJ databases">
        <authorList>
            <person name="Fracassetti M."/>
        </authorList>
    </citation>
    <scope>NUCLEOTIDE SEQUENCE [LARGE SCALE GENOMIC DNA]</scope>
</reference>
<name>A0AAV2F2W5_9ROSI</name>